<evidence type="ECO:0000313" key="2">
    <source>
        <dbReference type="EMBL" id="KAL3275561.1"/>
    </source>
</evidence>
<accession>A0ABD2NBK4</accession>
<gene>
    <name evidence="2" type="ORF">HHI36_020317</name>
</gene>
<dbReference type="Proteomes" id="UP001516400">
    <property type="component" value="Unassembled WGS sequence"/>
</dbReference>
<feature type="region of interest" description="Disordered" evidence="1">
    <location>
        <begin position="1"/>
        <end position="42"/>
    </location>
</feature>
<reference evidence="2 3" key="1">
    <citation type="journal article" date="2021" name="BMC Biol.">
        <title>Horizontally acquired antibacterial genes associated with adaptive radiation of ladybird beetles.</title>
        <authorList>
            <person name="Li H.S."/>
            <person name="Tang X.F."/>
            <person name="Huang Y.H."/>
            <person name="Xu Z.Y."/>
            <person name="Chen M.L."/>
            <person name="Du X.Y."/>
            <person name="Qiu B.Y."/>
            <person name="Chen P.T."/>
            <person name="Zhang W."/>
            <person name="Slipinski A."/>
            <person name="Escalona H.E."/>
            <person name="Waterhouse R.M."/>
            <person name="Zwick A."/>
            <person name="Pang H."/>
        </authorList>
    </citation>
    <scope>NUCLEOTIDE SEQUENCE [LARGE SCALE GENOMIC DNA]</scope>
    <source>
        <strain evidence="2">SYSU2018</strain>
    </source>
</reference>
<organism evidence="2 3">
    <name type="scientific">Cryptolaemus montrouzieri</name>
    <dbReference type="NCBI Taxonomy" id="559131"/>
    <lineage>
        <taxon>Eukaryota</taxon>
        <taxon>Metazoa</taxon>
        <taxon>Ecdysozoa</taxon>
        <taxon>Arthropoda</taxon>
        <taxon>Hexapoda</taxon>
        <taxon>Insecta</taxon>
        <taxon>Pterygota</taxon>
        <taxon>Neoptera</taxon>
        <taxon>Endopterygota</taxon>
        <taxon>Coleoptera</taxon>
        <taxon>Polyphaga</taxon>
        <taxon>Cucujiformia</taxon>
        <taxon>Coccinelloidea</taxon>
        <taxon>Coccinellidae</taxon>
        <taxon>Scymninae</taxon>
        <taxon>Scymnini</taxon>
        <taxon>Cryptolaemus</taxon>
    </lineage>
</organism>
<name>A0ABD2NBK4_9CUCU</name>
<evidence type="ECO:0000313" key="3">
    <source>
        <dbReference type="Proteomes" id="UP001516400"/>
    </source>
</evidence>
<feature type="non-terminal residue" evidence="2">
    <location>
        <position position="1"/>
    </location>
</feature>
<sequence>ENLLANDSFNEPKYIEESKPFPNAGANQSDSSKKKRSSAILTNTPENLMLEKAKAERDVKINKIKILWLRQVIRKKDKGSIRKFYL</sequence>
<proteinExistence type="predicted"/>
<dbReference type="EMBL" id="JABFTP020000083">
    <property type="protein sequence ID" value="KAL3275561.1"/>
    <property type="molecule type" value="Genomic_DNA"/>
</dbReference>
<dbReference type="AlphaFoldDB" id="A0ABD2NBK4"/>
<evidence type="ECO:0000256" key="1">
    <source>
        <dbReference type="SAM" id="MobiDB-lite"/>
    </source>
</evidence>
<keyword evidence="3" id="KW-1185">Reference proteome</keyword>
<protein>
    <submittedName>
        <fullName evidence="2">Uncharacterized protein</fullName>
    </submittedName>
</protein>
<comment type="caution">
    <text evidence="2">The sequence shown here is derived from an EMBL/GenBank/DDBJ whole genome shotgun (WGS) entry which is preliminary data.</text>
</comment>